<accession>A0A0A9GUX0</accession>
<reference evidence="2" key="2">
    <citation type="journal article" date="2015" name="Data Brief">
        <title>Shoot transcriptome of the giant reed, Arundo donax.</title>
        <authorList>
            <person name="Barrero R.A."/>
            <person name="Guerrero F.D."/>
            <person name="Moolhuijzen P."/>
            <person name="Goolsby J.A."/>
            <person name="Tidwell J."/>
            <person name="Bellgard S.E."/>
            <person name="Bellgard M.I."/>
        </authorList>
    </citation>
    <scope>NUCLEOTIDE SEQUENCE</scope>
    <source>
        <tissue evidence="2">Shoot tissue taken approximately 20 cm above the soil surface</tissue>
    </source>
</reference>
<sequence length="30" mass="3134">MPGLLATKRMTAHPPPGTAMVLRATGSTRL</sequence>
<name>A0A0A9GUX0_ARUDO</name>
<proteinExistence type="predicted"/>
<evidence type="ECO:0000256" key="1">
    <source>
        <dbReference type="SAM" id="MobiDB-lite"/>
    </source>
</evidence>
<organism evidence="2">
    <name type="scientific">Arundo donax</name>
    <name type="common">Giant reed</name>
    <name type="synonym">Donax arundinaceus</name>
    <dbReference type="NCBI Taxonomy" id="35708"/>
    <lineage>
        <taxon>Eukaryota</taxon>
        <taxon>Viridiplantae</taxon>
        <taxon>Streptophyta</taxon>
        <taxon>Embryophyta</taxon>
        <taxon>Tracheophyta</taxon>
        <taxon>Spermatophyta</taxon>
        <taxon>Magnoliopsida</taxon>
        <taxon>Liliopsida</taxon>
        <taxon>Poales</taxon>
        <taxon>Poaceae</taxon>
        <taxon>PACMAD clade</taxon>
        <taxon>Arundinoideae</taxon>
        <taxon>Arundineae</taxon>
        <taxon>Arundo</taxon>
    </lineage>
</organism>
<evidence type="ECO:0000313" key="2">
    <source>
        <dbReference type="EMBL" id="JAE28805.1"/>
    </source>
</evidence>
<dbReference type="AlphaFoldDB" id="A0A0A9GUX0"/>
<feature type="region of interest" description="Disordered" evidence="1">
    <location>
        <begin position="1"/>
        <end position="30"/>
    </location>
</feature>
<protein>
    <submittedName>
        <fullName evidence="2">LAC1</fullName>
    </submittedName>
</protein>
<reference evidence="2" key="1">
    <citation type="submission" date="2014-09" db="EMBL/GenBank/DDBJ databases">
        <authorList>
            <person name="Magalhaes I.L.F."/>
            <person name="Oliveira U."/>
            <person name="Santos F.R."/>
            <person name="Vidigal T.H.D.A."/>
            <person name="Brescovit A.D."/>
            <person name="Santos A.J."/>
        </authorList>
    </citation>
    <scope>NUCLEOTIDE SEQUENCE</scope>
    <source>
        <tissue evidence="2">Shoot tissue taken approximately 20 cm above the soil surface</tissue>
    </source>
</reference>
<dbReference type="EMBL" id="GBRH01169091">
    <property type="protein sequence ID" value="JAE28805.1"/>
    <property type="molecule type" value="Transcribed_RNA"/>
</dbReference>